<dbReference type="Proteomes" id="UP000031192">
    <property type="component" value="Unassembled WGS sequence"/>
</dbReference>
<reference evidence="1 2" key="1">
    <citation type="journal article" date="2014" name="Proc. Natl. Acad. Sci. U.S.A.">
        <title>Trajectory and genomic determinants of fungal-pathogen speciation and host adaptation.</title>
        <authorList>
            <person name="Hu X."/>
            <person name="Xiao G."/>
            <person name="Zheng P."/>
            <person name="Shang Y."/>
            <person name="Su Y."/>
            <person name="Zhang X."/>
            <person name="Liu X."/>
            <person name="Zhan S."/>
            <person name="St Leger R.J."/>
            <person name="Wang C."/>
        </authorList>
    </citation>
    <scope>NUCLEOTIDE SEQUENCE [LARGE SCALE GENOMIC DNA]</scope>
    <source>
        <strain evidence="1 2">ARSEF 977</strain>
    </source>
</reference>
<dbReference type="AlphaFoldDB" id="A0A0B4GV73"/>
<organism evidence="1 2">
    <name type="scientific">Metarhizium guizhouense (strain ARSEF 977)</name>
    <dbReference type="NCBI Taxonomy" id="1276136"/>
    <lineage>
        <taxon>Eukaryota</taxon>
        <taxon>Fungi</taxon>
        <taxon>Dikarya</taxon>
        <taxon>Ascomycota</taxon>
        <taxon>Pezizomycotina</taxon>
        <taxon>Sordariomycetes</taxon>
        <taxon>Hypocreomycetidae</taxon>
        <taxon>Hypocreales</taxon>
        <taxon>Clavicipitaceae</taxon>
        <taxon>Metarhizium</taxon>
    </lineage>
</organism>
<evidence type="ECO:0000313" key="1">
    <source>
        <dbReference type="EMBL" id="KID81411.1"/>
    </source>
</evidence>
<proteinExistence type="predicted"/>
<accession>A0A0B4GV73</accession>
<protein>
    <submittedName>
        <fullName evidence="1">Uncharacterized protein</fullName>
    </submittedName>
</protein>
<gene>
    <name evidence="1" type="ORF">MGU_11221</name>
</gene>
<dbReference type="EMBL" id="AZNH01000150">
    <property type="protein sequence ID" value="KID81411.1"/>
    <property type="molecule type" value="Genomic_DNA"/>
</dbReference>
<sequence>MTGILSCDGAELHPVSYGTIYIREIVIVANMTDLPVRDEKLIVGGILGWSQVVSDGNGWFDPSEKPSRAWVEYRSYRTDEFDFLWLVM</sequence>
<keyword evidence="2" id="KW-1185">Reference proteome</keyword>
<name>A0A0B4GV73_METGA</name>
<evidence type="ECO:0000313" key="2">
    <source>
        <dbReference type="Proteomes" id="UP000031192"/>
    </source>
</evidence>
<comment type="caution">
    <text evidence="1">The sequence shown here is derived from an EMBL/GenBank/DDBJ whole genome shotgun (WGS) entry which is preliminary data.</text>
</comment>
<dbReference type="HOGENOM" id="CLU_2469572_0_0_1"/>